<organism evidence="5">
    <name type="scientific">bioreactor metagenome</name>
    <dbReference type="NCBI Taxonomy" id="1076179"/>
    <lineage>
        <taxon>unclassified sequences</taxon>
        <taxon>metagenomes</taxon>
        <taxon>ecological metagenomes</taxon>
    </lineage>
</organism>
<dbReference type="InterPro" id="IPR029063">
    <property type="entry name" value="SAM-dependent_MTases_sf"/>
</dbReference>
<dbReference type="InterPro" id="IPR002052">
    <property type="entry name" value="DNA_methylase_N6_adenine_CS"/>
</dbReference>
<evidence type="ECO:0000256" key="2">
    <source>
        <dbReference type="ARBA" id="ARBA00022603"/>
    </source>
</evidence>
<comment type="similarity">
    <text evidence="1">Belongs to the N(4)/N(6)-methyltransferase family.</text>
</comment>
<name>A0A644T4B4_9ZZZZ</name>
<protein>
    <recommendedName>
        <fullName evidence="4">DNA methylase N-4/N-6 domain-containing protein</fullName>
    </recommendedName>
</protein>
<dbReference type="AlphaFoldDB" id="A0A644T4B4"/>
<dbReference type="Pfam" id="PF01555">
    <property type="entry name" value="N6_N4_Mtase"/>
    <property type="match status" value="1"/>
</dbReference>
<dbReference type="EMBL" id="VSSQ01000015">
    <property type="protein sequence ID" value="MPL61756.1"/>
    <property type="molecule type" value="Genomic_DNA"/>
</dbReference>
<evidence type="ECO:0000313" key="5">
    <source>
        <dbReference type="EMBL" id="MPL61756.1"/>
    </source>
</evidence>
<sequence>MQKLELTWIGKGDEPVVEPRILLHDASKDYGDPAADNMLIHGDNLLALKALEQEFAGQVKCIYIDPPYNTGSAFEYYDDNLEHSLWLNLMRPRLIILRNLLSEDGCIWISIDDTEQAYLKVICDEIFGRNNFVQTISNQSTPNGRDYGSFAQTHDFIHIFSKNIRQLKMNKMANDDINKYNKEDEEGAYYLHPLFNSNSNFHKGNRPNLYYPFYVSKKQNNEGYYDLSLIPTEDCVELYPPLSQTDGTQFVWRWGKEKATQYLNKEIVGQLMRNGEFRIAQKMRVKDKIPRTIWVETEFSNRRGTEESQALFAKKKFPYPKPEPLIERILTLGSNPGDLVLDSFLGSGTTSAVAHKMGRRYIGIELGEHCYTHCLPRLKAVVDGEQGGISKTQNWQGGGGFKFYELAPTLIVKDAHGQPIINNKYNAQMLVAAIAKLNGYDYAPDADVFWKQGKSQAGSFIFVTTEYLTAAQLDNISRYLPEYERLLICTPAFDIGLGKRYENINIRKIPQSVLDKCAYGADNYNLNIVNPPELDEDEWEDGEDA</sequence>
<gene>
    <name evidence="5" type="ORF">SDC9_07343</name>
</gene>
<comment type="caution">
    <text evidence="5">The sequence shown here is derived from an EMBL/GenBank/DDBJ whole genome shotgun (WGS) entry which is preliminary data.</text>
</comment>
<dbReference type="InterPro" id="IPR002941">
    <property type="entry name" value="DNA_methylase_N4/N6"/>
</dbReference>
<evidence type="ECO:0000256" key="1">
    <source>
        <dbReference type="ARBA" id="ARBA00006594"/>
    </source>
</evidence>
<proteinExistence type="inferred from homology"/>
<reference evidence="5" key="1">
    <citation type="submission" date="2019-08" db="EMBL/GenBank/DDBJ databases">
        <authorList>
            <person name="Kucharzyk K."/>
            <person name="Murdoch R.W."/>
            <person name="Higgins S."/>
            <person name="Loffler F."/>
        </authorList>
    </citation>
    <scope>NUCLEOTIDE SEQUENCE</scope>
</reference>
<evidence type="ECO:0000256" key="3">
    <source>
        <dbReference type="ARBA" id="ARBA00022679"/>
    </source>
</evidence>
<keyword evidence="2" id="KW-0489">Methyltransferase</keyword>
<dbReference type="PRINTS" id="PR00508">
    <property type="entry name" value="S21N4MTFRASE"/>
</dbReference>
<keyword evidence="3" id="KW-0808">Transferase</keyword>
<dbReference type="Gene3D" id="3.40.50.150">
    <property type="entry name" value="Vaccinia Virus protein VP39"/>
    <property type="match status" value="1"/>
</dbReference>
<evidence type="ECO:0000259" key="4">
    <source>
        <dbReference type="Pfam" id="PF01555"/>
    </source>
</evidence>
<dbReference type="PROSITE" id="PS00092">
    <property type="entry name" value="N6_MTASE"/>
    <property type="match status" value="1"/>
</dbReference>
<feature type="domain" description="DNA methylase N-4/N-6" evidence="4">
    <location>
        <begin position="59"/>
        <end position="370"/>
    </location>
</feature>
<dbReference type="GO" id="GO:0032259">
    <property type="term" value="P:methylation"/>
    <property type="evidence" value="ECO:0007669"/>
    <property type="project" value="UniProtKB-KW"/>
</dbReference>
<dbReference type="SUPFAM" id="SSF53335">
    <property type="entry name" value="S-adenosyl-L-methionine-dependent methyltransferases"/>
    <property type="match status" value="1"/>
</dbReference>
<accession>A0A644T4B4</accession>
<dbReference type="InterPro" id="IPR001091">
    <property type="entry name" value="RM_Methyltransferase"/>
</dbReference>
<dbReference type="GO" id="GO:0003677">
    <property type="term" value="F:DNA binding"/>
    <property type="evidence" value="ECO:0007669"/>
    <property type="project" value="InterPro"/>
</dbReference>
<dbReference type="GO" id="GO:0008170">
    <property type="term" value="F:N-methyltransferase activity"/>
    <property type="evidence" value="ECO:0007669"/>
    <property type="project" value="InterPro"/>
</dbReference>